<dbReference type="PRINTS" id="PR01590">
    <property type="entry name" value="HTHFIS"/>
</dbReference>
<name>A0A6F8V7T2_9PROT</name>
<dbReference type="InterPro" id="IPR011006">
    <property type="entry name" value="CheY-like_superfamily"/>
</dbReference>
<organism evidence="4 5">
    <name type="scientific">Sulfurimicrobium lacus</name>
    <dbReference type="NCBI Taxonomy" id="2715678"/>
    <lineage>
        <taxon>Bacteria</taxon>
        <taxon>Pseudomonadati</taxon>
        <taxon>Pseudomonadota</taxon>
        <taxon>Betaproteobacteria</taxon>
        <taxon>Nitrosomonadales</taxon>
        <taxon>Sulfuricellaceae</taxon>
        <taxon>Sulfurimicrobium</taxon>
    </lineage>
</organism>
<dbReference type="PROSITE" id="PS50110">
    <property type="entry name" value="RESPONSE_REGULATORY"/>
    <property type="match status" value="1"/>
</dbReference>
<reference evidence="5" key="1">
    <citation type="submission" date="2020-03" db="EMBL/GenBank/DDBJ databases">
        <title>Complete genome sequence of sulfur-oxidizing bacterium skT11.</title>
        <authorList>
            <person name="Kanda M."/>
            <person name="Kojima H."/>
            <person name="Fukui M."/>
        </authorList>
    </citation>
    <scope>NUCLEOTIDE SEQUENCE [LARGE SCALE GENOMIC DNA]</scope>
    <source>
        <strain evidence="5">skT11</strain>
    </source>
</reference>
<dbReference type="Gene3D" id="1.10.10.60">
    <property type="entry name" value="Homeodomain-like"/>
    <property type="match status" value="1"/>
</dbReference>
<dbReference type="AlphaFoldDB" id="A0A6F8V7T2"/>
<evidence type="ECO:0000259" key="3">
    <source>
        <dbReference type="PROSITE" id="PS50110"/>
    </source>
</evidence>
<dbReference type="GO" id="GO:0043565">
    <property type="term" value="F:sequence-specific DNA binding"/>
    <property type="evidence" value="ECO:0007669"/>
    <property type="project" value="InterPro"/>
</dbReference>
<keyword evidence="4" id="KW-0238">DNA-binding</keyword>
<dbReference type="CDD" id="cd17563">
    <property type="entry name" value="REC_RegA-like"/>
    <property type="match status" value="1"/>
</dbReference>
<dbReference type="InterPro" id="IPR050595">
    <property type="entry name" value="Bact_response_regulator"/>
</dbReference>
<dbReference type="InterPro" id="IPR002197">
    <property type="entry name" value="HTH_Fis"/>
</dbReference>
<keyword evidence="5" id="KW-1185">Reference proteome</keyword>
<evidence type="ECO:0000256" key="1">
    <source>
        <dbReference type="ARBA" id="ARBA00022553"/>
    </source>
</evidence>
<dbReference type="KEGG" id="slac:SKTS_00670"/>
<dbReference type="Pfam" id="PF02954">
    <property type="entry name" value="HTH_8"/>
    <property type="match status" value="1"/>
</dbReference>
<dbReference type="SMART" id="SM00448">
    <property type="entry name" value="REC"/>
    <property type="match status" value="1"/>
</dbReference>
<gene>
    <name evidence="4" type="primary">roxR_1</name>
    <name evidence="4" type="ORF">SKTS_00670</name>
</gene>
<accession>A0A6F8V7T2</accession>
<dbReference type="PANTHER" id="PTHR44591:SF3">
    <property type="entry name" value="RESPONSE REGULATORY DOMAIN-CONTAINING PROTEIN"/>
    <property type="match status" value="1"/>
</dbReference>
<protein>
    <submittedName>
        <fullName evidence="4">DNA-binding response regulator</fullName>
    </submittedName>
</protein>
<feature type="domain" description="Response regulatory" evidence="3">
    <location>
        <begin position="12"/>
        <end position="126"/>
    </location>
</feature>
<dbReference type="GO" id="GO:0000160">
    <property type="term" value="P:phosphorelay signal transduction system"/>
    <property type="evidence" value="ECO:0007669"/>
    <property type="project" value="InterPro"/>
</dbReference>
<dbReference type="RefSeq" id="WP_173058692.1">
    <property type="nucleotide sequence ID" value="NZ_AP022853.1"/>
</dbReference>
<dbReference type="Proteomes" id="UP000502260">
    <property type="component" value="Chromosome"/>
</dbReference>
<dbReference type="Gene3D" id="3.40.50.2300">
    <property type="match status" value="1"/>
</dbReference>
<dbReference type="SUPFAM" id="SSF52172">
    <property type="entry name" value="CheY-like"/>
    <property type="match status" value="1"/>
</dbReference>
<proteinExistence type="predicted"/>
<evidence type="ECO:0000313" key="4">
    <source>
        <dbReference type="EMBL" id="BCB25181.1"/>
    </source>
</evidence>
<sequence length="184" mass="20231">MQLETEKQSCPSLLLVDDDKTFCRVMARALVKRGFRVVQARDVDSAMMLAEADPPDYAVVDLKLPVHSGLELIKHLKKLDGNTRIVMLTGFASIATAVGAIRLGATHYLAKPADADEIVAALHREAGDADVPPLSLPISVDRLKWEHIQTVLADNGNNISAAARSLNMHRRTLQRKLSKHPVRE</sequence>
<dbReference type="Pfam" id="PF00072">
    <property type="entry name" value="Response_reg"/>
    <property type="match status" value="1"/>
</dbReference>
<dbReference type="EMBL" id="AP022853">
    <property type="protein sequence ID" value="BCB25181.1"/>
    <property type="molecule type" value="Genomic_DNA"/>
</dbReference>
<evidence type="ECO:0000313" key="5">
    <source>
        <dbReference type="Proteomes" id="UP000502260"/>
    </source>
</evidence>
<feature type="modified residue" description="4-aspartylphosphate" evidence="2">
    <location>
        <position position="61"/>
    </location>
</feature>
<keyword evidence="1 2" id="KW-0597">Phosphoprotein</keyword>
<evidence type="ECO:0000256" key="2">
    <source>
        <dbReference type="PROSITE-ProRule" id="PRU00169"/>
    </source>
</evidence>
<dbReference type="InterPro" id="IPR001789">
    <property type="entry name" value="Sig_transdc_resp-reg_receiver"/>
</dbReference>
<dbReference type="PANTHER" id="PTHR44591">
    <property type="entry name" value="STRESS RESPONSE REGULATOR PROTEIN 1"/>
    <property type="match status" value="1"/>
</dbReference>